<protein>
    <recommendedName>
        <fullName evidence="3">Nucleoside 2-deoxyribosyltransferase</fullName>
    </recommendedName>
</protein>
<accession>A0ABY1ZG75</accession>
<name>A0ABY1ZG75_9GAMM</name>
<dbReference type="EMBL" id="SJDL01000081">
    <property type="protein sequence ID" value="TBW46843.1"/>
    <property type="molecule type" value="Genomic_DNA"/>
</dbReference>
<evidence type="ECO:0000313" key="1">
    <source>
        <dbReference type="EMBL" id="TBW46843.1"/>
    </source>
</evidence>
<organism evidence="1 2">
    <name type="scientific">Marinobacter halodurans</name>
    <dbReference type="NCBI Taxonomy" id="2528979"/>
    <lineage>
        <taxon>Bacteria</taxon>
        <taxon>Pseudomonadati</taxon>
        <taxon>Pseudomonadota</taxon>
        <taxon>Gammaproteobacteria</taxon>
        <taxon>Pseudomonadales</taxon>
        <taxon>Marinobacteraceae</taxon>
        <taxon>Marinobacter</taxon>
    </lineage>
</organism>
<proteinExistence type="predicted"/>
<dbReference type="Proteomes" id="UP000313645">
    <property type="component" value="Unassembled WGS sequence"/>
</dbReference>
<sequence length="280" mass="31446">MKECFIITPIGGAGSEIRRETDGLVKSVLGPVLSEFDLEPVPAHQISETGSITRQVIKRIIESDLVIANLTGLNPNVMYEVGIRHCARKSMIVVAREGTILPFDLSDERTIFFQNDMSGAEELKDQLRKMIPKCLEETAIDNPVYRVVDVDLIKLPEGTPDVSILADRKFSLIEDQLEDLKVGLRSLVMSSRNTESGTRRRPMGLITEAMNNENMFNFSVLVENPEHLERFQNFCQERSIPYETSMVHRDVYKFSAKCDTANDLKILKKLANGLGLKSAS</sequence>
<dbReference type="RefSeq" id="WP_131484218.1">
    <property type="nucleotide sequence ID" value="NZ_SJDL01000081.1"/>
</dbReference>
<keyword evidence="2" id="KW-1185">Reference proteome</keyword>
<reference evidence="1 2" key="1">
    <citation type="submission" date="2019-02" db="EMBL/GenBank/DDBJ databases">
        <title>Marinobacter halodurans sp. nov., a marine bacterium isolated from sea tidal flat.</title>
        <authorList>
            <person name="Yoo Y."/>
            <person name="Lee D.W."/>
            <person name="Kim B.S."/>
            <person name="Kim J.-J."/>
        </authorList>
    </citation>
    <scope>NUCLEOTIDE SEQUENCE [LARGE SCALE GENOMIC DNA]</scope>
    <source>
        <strain evidence="1 2">YJ-S3-2</strain>
    </source>
</reference>
<comment type="caution">
    <text evidence="1">The sequence shown here is derived from an EMBL/GenBank/DDBJ whole genome shotgun (WGS) entry which is preliminary data.</text>
</comment>
<evidence type="ECO:0000313" key="2">
    <source>
        <dbReference type="Proteomes" id="UP000313645"/>
    </source>
</evidence>
<gene>
    <name evidence="1" type="ORF">EZI54_23100</name>
</gene>
<evidence type="ECO:0008006" key="3">
    <source>
        <dbReference type="Google" id="ProtNLM"/>
    </source>
</evidence>